<keyword evidence="2" id="KW-0547">Nucleotide-binding</keyword>
<evidence type="ECO:0000313" key="5">
    <source>
        <dbReference type="EMBL" id="AEM22225.1"/>
    </source>
</evidence>
<dbReference type="AlphaFoldDB" id="G0EI66"/>
<evidence type="ECO:0000259" key="4">
    <source>
        <dbReference type="Pfam" id="PF01923"/>
    </source>
</evidence>
<dbReference type="InterPro" id="IPR036451">
    <property type="entry name" value="CblAdoTrfase-like_sf"/>
</dbReference>
<sequence>MKVLTEQMLRSEILNKDVSEYFIEEGVFVTPSAKEYLASRKIELKIVSKNHNLNIGSSTSSPKSYGIREIENMGYYVDYETNKRLDTKPENYTHLYNNVLVEKNHPRIMFRGKLDSMLALIVDIQYEFKERHEDKLLEYLKKYQKLIHTILYSEVSNKGLEFDTIFGLTEEEIRKISHHPKEYFGCDHIFVNYNMPYTVIKLNLIRTAVREAELIAYNALKNEREDLIKLLNRMSSAIYILMLMAYTGKDVTK</sequence>
<proteinExistence type="predicted"/>
<dbReference type="EMBL" id="CP002874">
    <property type="protein sequence ID" value="AEM22225.1"/>
    <property type="molecule type" value="Genomic_DNA"/>
</dbReference>
<accession>G0EI66</accession>
<dbReference type="GO" id="GO:0009236">
    <property type="term" value="P:cobalamin biosynthetic process"/>
    <property type="evidence" value="ECO:0007669"/>
    <property type="project" value="InterPro"/>
</dbReference>
<dbReference type="KEGG" id="bip:Bint_1606"/>
<dbReference type="InterPro" id="IPR016030">
    <property type="entry name" value="CblAdoTrfase-like"/>
</dbReference>
<keyword evidence="3" id="KW-0067">ATP-binding</keyword>
<protein>
    <submittedName>
        <fullName evidence="5">Ethanolamine utilization cobalamin adenosyltransferase</fullName>
    </submittedName>
</protein>
<organism evidence="5 6">
    <name type="scientific">Brachyspira intermedia (strain ATCC 51140 / PWS/A)</name>
    <name type="common">Serpulina intermedia</name>
    <dbReference type="NCBI Taxonomy" id="1045858"/>
    <lineage>
        <taxon>Bacteria</taxon>
        <taxon>Pseudomonadati</taxon>
        <taxon>Spirochaetota</taxon>
        <taxon>Spirochaetia</taxon>
        <taxon>Brachyspirales</taxon>
        <taxon>Brachyspiraceae</taxon>
        <taxon>Brachyspira</taxon>
    </lineage>
</organism>
<evidence type="ECO:0000256" key="1">
    <source>
        <dbReference type="ARBA" id="ARBA00022679"/>
    </source>
</evidence>
<dbReference type="HOGENOM" id="CLU_093470_1_0_12"/>
<dbReference type="PIRSF" id="PIRSF012294">
    <property type="entry name" value="ATR_EutT"/>
    <property type="match status" value="1"/>
</dbReference>
<dbReference type="RefSeq" id="WP_014488051.1">
    <property type="nucleotide sequence ID" value="NC_017243.1"/>
</dbReference>
<evidence type="ECO:0000313" key="6">
    <source>
        <dbReference type="Proteomes" id="UP000008522"/>
    </source>
</evidence>
<dbReference type="GO" id="GO:0008817">
    <property type="term" value="F:corrinoid adenosyltransferase activity"/>
    <property type="evidence" value="ECO:0007669"/>
    <property type="project" value="InterPro"/>
</dbReference>
<dbReference type="eggNOG" id="COG4812">
    <property type="taxonomic scope" value="Bacteria"/>
</dbReference>
<gene>
    <name evidence="5" type="primary">eutT</name>
    <name evidence="5" type="ordered locus">Bint_1606</name>
</gene>
<keyword evidence="6" id="KW-1185">Reference proteome</keyword>
<dbReference type="InterPro" id="IPR009194">
    <property type="entry name" value="AdoTrfase_EutT"/>
</dbReference>
<dbReference type="Gene3D" id="1.20.1200.10">
    <property type="entry name" value="Cobalamin adenosyltransferase-like"/>
    <property type="match status" value="1"/>
</dbReference>
<dbReference type="PATRIC" id="fig|1045858.4.peg.1607"/>
<reference evidence="5 6" key="1">
    <citation type="journal article" date="2011" name="BMC Genomics">
        <title>Complete genome sequence of Brachyspira intermedia reveals unique genomic features in Brachyspira species and phage-mediated horizontal gene transfer.</title>
        <authorList>
            <person name="Hafstrom T."/>
            <person name="Jansson D.S."/>
            <person name="Segerman B."/>
        </authorList>
    </citation>
    <scope>NUCLEOTIDE SEQUENCE [LARGE SCALE GENOMIC DNA]</scope>
    <source>
        <strain evidence="6">ATCC 51140 / PWS/A</strain>
    </source>
</reference>
<dbReference type="Proteomes" id="UP000008522">
    <property type="component" value="Chromosome"/>
</dbReference>
<dbReference type="GeneID" id="44970130"/>
<name>G0EI66_BRAIP</name>
<dbReference type="Pfam" id="PF01923">
    <property type="entry name" value="Cob_adeno_trans"/>
    <property type="match status" value="1"/>
</dbReference>
<dbReference type="SUPFAM" id="SSF89028">
    <property type="entry name" value="Cobalamin adenosyltransferase-like"/>
    <property type="match status" value="1"/>
</dbReference>
<evidence type="ECO:0000256" key="2">
    <source>
        <dbReference type="ARBA" id="ARBA00022741"/>
    </source>
</evidence>
<dbReference type="GO" id="GO:0006580">
    <property type="term" value="P:ethanolamine metabolic process"/>
    <property type="evidence" value="ECO:0007669"/>
    <property type="project" value="InterPro"/>
</dbReference>
<feature type="domain" description="Cobalamin adenosyltransferase-like" evidence="4">
    <location>
        <begin position="87"/>
        <end position="244"/>
    </location>
</feature>
<keyword evidence="1 5" id="KW-0808">Transferase</keyword>
<dbReference type="OrthoDB" id="306726at2"/>
<dbReference type="GO" id="GO:0005524">
    <property type="term" value="F:ATP binding"/>
    <property type="evidence" value="ECO:0007669"/>
    <property type="project" value="UniProtKB-KW"/>
</dbReference>
<evidence type="ECO:0000256" key="3">
    <source>
        <dbReference type="ARBA" id="ARBA00022840"/>
    </source>
</evidence>